<dbReference type="GO" id="GO:0004521">
    <property type="term" value="F:RNA endonuclease activity"/>
    <property type="evidence" value="ECO:0007669"/>
    <property type="project" value="TreeGrafter"/>
</dbReference>
<dbReference type="Pfam" id="PF02452">
    <property type="entry name" value="PemK_toxin"/>
    <property type="match status" value="1"/>
</dbReference>
<sequence length="110" mass="12518">MALMIYKKWDIVLVDLNPTKGSEISKIRPCLVVSPNSVNTYMNTIVVVPFTSKPKGYPFRILTNHKNIEGELCFDHIKSIDKSRVVKTDGSIAKTLRTAINNLLFEFFNE</sequence>
<dbReference type="AlphaFoldDB" id="A0A1H8Q2P7"/>
<dbReference type="Gene3D" id="2.30.30.110">
    <property type="match status" value="1"/>
</dbReference>
<gene>
    <name evidence="1" type="ORF">SAMN04487942_2869</name>
</gene>
<organism evidence="1 2">
    <name type="scientific">Flavobacterium sinopsychrotolerans</name>
    <dbReference type="NCBI Taxonomy" id="604089"/>
    <lineage>
        <taxon>Bacteria</taxon>
        <taxon>Pseudomonadati</taxon>
        <taxon>Bacteroidota</taxon>
        <taxon>Flavobacteriia</taxon>
        <taxon>Flavobacteriales</taxon>
        <taxon>Flavobacteriaceae</taxon>
        <taxon>Flavobacterium</taxon>
    </lineage>
</organism>
<proteinExistence type="predicted"/>
<dbReference type="PANTHER" id="PTHR33988">
    <property type="entry name" value="ENDORIBONUCLEASE MAZF-RELATED"/>
    <property type="match status" value="1"/>
</dbReference>
<protein>
    <submittedName>
        <fullName evidence="1">mRNA interferase MazF</fullName>
    </submittedName>
</protein>
<dbReference type="GO" id="GO:0016075">
    <property type="term" value="P:rRNA catabolic process"/>
    <property type="evidence" value="ECO:0007669"/>
    <property type="project" value="TreeGrafter"/>
</dbReference>
<evidence type="ECO:0000313" key="1">
    <source>
        <dbReference type="EMBL" id="SEO48204.1"/>
    </source>
</evidence>
<dbReference type="Proteomes" id="UP000198657">
    <property type="component" value="Unassembled WGS sequence"/>
</dbReference>
<reference evidence="2" key="1">
    <citation type="submission" date="2016-10" db="EMBL/GenBank/DDBJ databases">
        <authorList>
            <person name="Varghese N."/>
            <person name="Submissions S."/>
        </authorList>
    </citation>
    <scope>NUCLEOTIDE SEQUENCE [LARGE SCALE GENOMIC DNA]</scope>
    <source>
        <strain evidence="2">CGMCC 1.8704</strain>
    </source>
</reference>
<dbReference type="GO" id="GO:0006402">
    <property type="term" value="P:mRNA catabolic process"/>
    <property type="evidence" value="ECO:0007669"/>
    <property type="project" value="TreeGrafter"/>
</dbReference>
<dbReference type="SUPFAM" id="SSF50118">
    <property type="entry name" value="Cell growth inhibitor/plasmid maintenance toxic component"/>
    <property type="match status" value="1"/>
</dbReference>
<dbReference type="InterPro" id="IPR003477">
    <property type="entry name" value="PemK-like"/>
</dbReference>
<dbReference type="EMBL" id="FODN01000007">
    <property type="protein sequence ID" value="SEO48204.1"/>
    <property type="molecule type" value="Genomic_DNA"/>
</dbReference>
<dbReference type="PANTHER" id="PTHR33988:SF2">
    <property type="entry name" value="ENDORIBONUCLEASE MAZF"/>
    <property type="match status" value="1"/>
</dbReference>
<dbReference type="InterPro" id="IPR011067">
    <property type="entry name" value="Plasmid_toxin/cell-grow_inhib"/>
</dbReference>
<dbReference type="OrthoDB" id="9808744at2"/>
<dbReference type="GO" id="GO:0003677">
    <property type="term" value="F:DNA binding"/>
    <property type="evidence" value="ECO:0007669"/>
    <property type="project" value="InterPro"/>
</dbReference>
<evidence type="ECO:0000313" key="2">
    <source>
        <dbReference type="Proteomes" id="UP000198657"/>
    </source>
</evidence>
<name>A0A1H8Q2P7_9FLAO</name>
<accession>A0A1H8Q2P7</accession>
<keyword evidence="2" id="KW-1185">Reference proteome</keyword>
<dbReference type="STRING" id="604089.SAMN04487942_2869"/>